<comment type="pathway">
    <text evidence="2">Purine metabolism; IMP biosynthesis via salvage pathway; IMP from AMP: step 1/1.</text>
</comment>
<dbReference type="GO" id="GO:0005829">
    <property type="term" value="C:cytosol"/>
    <property type="evidence" value="ECO:0007669"/>
    <property type="project" value="TreeGrafter"/>
</dbReference>
<evidence type="ECO:0000313" key="11">
    <source>
        <dbReference type="Proteomes" id="UP000241890"/>
    </source>
</evidence>
<dbReference type="PROSITE" id="PS00485">
    <property type="entry name" value="A_DEAMINASE"/>
    <property type="match status" value="1"/>
</dbReference>
<accession>A0A2R5G357</accession>
<dbReference type="FunFam" id="4.10.800.20:FF:000001">
    <property type="entry name" value="AMP deaminase"/>
    <property type="match status" value="1"/>
</dbReference>
<reference evidence="10 11" key="1">
    <citation type="submission" date="2017-12" db="EMBL/GenBank/DDBJ databases">
        <title>Sequencing, de novo assembly and annotation of complete genome of a new Thraustochytrid species, strain FCC1311.</title>
        <authorList>
            <person name="Sedici K."/>
            <person name="Godart F."/>
            <person name="Aiese Cigliano R."/>
            <person name="Sanseverino W."/>
            <person name="Barakat M."/>
            <person name="Ortet P."/>
            <person name="Marechal E."/>
            <person name="Cagnac O."/>
            <person name="Amato A."/>
        </authorList>
    </citation>
    <scope>NUCLEOTIDE SEQUENCE [LARGE SCALE GENOMIC DNA]</scope>
</reference>
<evidence type="ECO:0000256" key="6">
    <source>
        <dbReference type="ARBA" id="ARBA00022801"/>
    </source>
</evidence>
<dbReference type="GO" id="GO:0046872">
    <property type="term" value="F:metal ion binding"/>
    <property type="evidence" value="ECO:0007669"/>
    <property type="project" value="UniProtKB-KW"/>
</dbReference>
<gene>
    <name evidence="10" type="ORF">FCC1311_011822</name>
</gene>
<evidence type="ECO:0000313" key="10">
    <source>
        <dbReference type="EMBL" id="GBG24965.1"/>
    </source>
</evidence>
<dbReference type="Gene3D" id="4.10.800.20">
    <property type="match status" value="1"/>
</dbReference>
<evidence type="ECO:0000256" key="5">
    <source>
        <dbReference type="ARBA" id="ARBA00022723"/>
    </source>
</evidence>
<keyword evidence="7" id="KW-0862">Zinc</keyword>
<dbReference type="NCBIfam" id="TIGR01429">
    <property type="entry name" value="AMP_deaminase"/>
    <property type="match status" value="1"/>
</dbReference>
<dbReference type="Gene3D" id="3.20.20.140">
    <property type="entry name" value="Metal-dependent hydrolases"/>
    <property type="match status" value="1"/>
</dbReference>
<evidence type="ECO:0000256" key="2">
    <source>
        <dbReference type="ARBA" id="ARBA00004955"/>
    </source>
</evidence>
<keyword evidence="11" id="KW-1185">Reference proteome</keyword>
<feature type="compositionally biased region" description="Basic residues" evidence="9">
    <location>
        <begin position="108"/>
        <end position="120"/>
    </location>
</feature>
<evidence type="ECO:0000256" key="3">
    <source>
        <dbReference type="ARBA" id="ARBA00006676"/>
    </source>
</evidence>
<evidence type="ECO:0000256" key="4">
    <source>
        <dbReference type="ARBA" id="ARBA00012775"/>
    </source>
</evidence>
<evidence type="ECO:0000256" key="9">
    <source>
        <dbReference type="SAM" id="MobiDB-lite"/>
    </source>
</evidence>
<feature type="compositionally biased region" description="Low complexity" evidence="9">
    <location>
        <begin position="40"/>
        <end position="70"/>
    </location>
</feature>
<dbReference type="OrthoDB" id="1723809at2759"/>
<evidence type="ECO:0000256" key="7">
    <source>
        <dbReference type="ARBA" id="ARBA00022833"/>
    </source>
</evidence>
<protein>
    <recommendedName>
        <fullName evidence="4">AMP deaminase</fullName>
        <ecNumber evidence="4">3.5.4.6</ecNumber>
    </recommendedName>
</protein>
<comment type="similarity">
    <text evidence="3">Belongs to the metallo-dependent hydrolases superfamily. Adenosine and AMP deaminases family.</text>
</comment>
<dbReference type="Pfam" id="PF19326">
    <property type="entry name" value="AMP_deaminase"/>
    <property type="match status" value="1"/>
</dbReference>
<feature type="region of interest" description="Disordered" evidence="9">
    <location>
        <begin position="1"/>
        <end position="75"/>
    </location>
</feature>
<dbReference type="AlphaFoldDB" id="A0A2R5G357"/>
<keyword evidence="6" id="KW-0378">Hydrolase</keyword>
<dbReference type="EMBL" id="BEYU01000009">
    <property type="protein sequence ID" value="GBG24965.1"/>
    <property type="molecule type" value="Genomic_DNA"/>
</dbReference>
<evidence type="ECO:0000256" key="1">
    <source>
        <dbReference type="ARBA" id="ARBA00001947"/>
    </source>
</evidence>
<dbReference type="GO" id="GO:0032264">
    <property type="term" value="P:IMP salvage"/>
    <property type="evidence" value="ECO:0007669"/>
    <property type="project" value="UniProtKB-UniPathway"/>
</dbReference>
<feature type="compositionally biased region" description="Basic and acidic residues" evidence="9">
    <location>
        <begin position="1"/>
        <end position="10"/>
    </location>
</feature>
<keyword evidence="5" id="KW-0479">Metal-binding</keyword>
<proteinExistence type="inferred from homology"/>
<feature type="region of interest" description="Disordered" evidence="9">
    <location>
        <begin position="106"/>
        <end position="170"/>
    </location>
</feature>
<dbReference type="FunCoup" id="A0A2R5G357">
    <property type="interactions" value="43"/>
</dbReference>
<sequence>MSEADEKKADGATAVKMQRGASPTLTRLGAEGSGEGELGASGAIAVPGKSAVPSSSVSAASGGSSVSGSPRPREVPHVLALDAEQLEMQSRQSALEREKMQVFDLIRRKQSVSPRHRTRSKGGSFEDTRQESAASFGSERGHQGLLDGGALSDGEIDEDGGAGEKDVEGAEGGDDLAEIFVPDIPVHGAEEGLEEVMDRFQRVSIDDSDAPISQETKEVCSRLLEATEFRKKYQRNSNEGKPYWGGLDESKFEAAYVREREALQQRKGPSAFRRRLDPPFVPFPASEEESLWTKRQKLGPSDFQVGFVDGVMQVTVGEGAKSLWAKGEAATLSQPPTVTEFYNDLFTLVGTVHDAACKSLCYQRLELLESLFSLHRLLNAERENEVQKAVPHRDFYNVRKVDTHIHHSAIMNQKHLLRFIKSKLKKCPNEVVIKRDGKFLTLSEVFRSLKLTAYDLSIDTLDMHASDTFHRFDRFNLKYNPIGESRLREIFIKTDNLLAGRYLAEITKEVFSDAEANKYVMMEPRVSVYGRNPLEWAKLGTWYATNELASPNVRWMVQIPRLYAVYKATGQVQNFQDMLTNIFEPLFAVTLDPGSNPELDNFLNMVTGFDCVDDESKLERNTSHDLPLPSDWDRPENPPYSYWVYYIYANLYTLNGLRRKLGMSEFSFRPHAGEAGDFNNLAATFLCASGINHGILLRKAPTLQYLYYLTQIGMALSPTSNCKLFLDYQANPFPTFFARGLNVSLSTDDPLLLHLSKDPLVEEYSIASQIWRLSSTDVCEIAKNSVLQSGYEHPYKRHFLGEGYLESDSKHCGNNITHTNVPNIRVLYRRERLQAEWDYVRYRANAEI</sequence>
<dbReference type="InterPro" id="IPR006650">
    <property type="entry name" value="A/AMP_deam_AS"/>
</dbReference>
<comment type="cofactor">
    <cofactor evidence="1">
        <name>Zn(2+)</name>
        <dbReference type="ChEBI" id="CHEBI:29105"/>
    </cofactor>
</comment>
<dbReference type="PANTHER" id="PTHR11359:SF0">
    <property type="entry name" value="AMP DEAMINASE"/>
    <property type="match status" value="1"/>
</dbReference>
<dbReference type="SUPFAM" id="SSF51556">
    <property type="entry name" value="Metallo-dependent hydrolases"/>
    <property type="match status" value="1"/>
</dbReference>
<name>A0A2R5G357_9STRA</name>
<dbReference type="Proteomes" id="UP000241890">
    <property type="component" value="Unassembled WGS sequence"/>
</dbReference>
<dbReference type="GO" id="GO:0046033">
    <property type="term" value="P:AMP metabolic process"/>
    <property type="evidence" value="ECO:0007669"/>
    <property type="project" value="TreeGrafter"/>
</dbReference>
<dbReference type="GO" id="GO:0003876">
    <property type="term" value="F:AMP deaminase activity"/>
    <property type="evidence" value="ECO:0007669"/>
    <property type="project" value="UniProtKB-EC"/>
</dbReference>
<dbReference type="PANTHER" id="PTHR11359">
    <property type="entry name" value="AMP DEAMINASE"/>
    <property type="match status" value="1"/>
</dbReference>
<dbReference type="EC" id="3.5.4.6" evidence="4"/>
<keyword evidence="8" id="KW-0546">Nucleotide metabolism</keyword>
<dbReference type="InterPro" id="IPR032466">
    <property type="entry name" value="Metal_Hydrolase"/>
</dbReference>
<evidence type="ECO:0000256" key="8">
    <source>
        <dbReference type="ARBA" id="ARBA00023080"/>
    </source>
</evidence>
<comment type="caution">
    <text evidence="10">The sequence shown here is derived from an EMBL/GenBank/DDBJ whole genome shotgun (WGS) entry which is preliminary data.</text>
</comment>
<organism evidence="10 11">
    <name type="scientific">Hondaea fermentalgiana</name>
    <dbReference type="NCBI Taxonomy" id="2315210"/>
    <lineage>
        <taxon>Eukaryota</taxon>
        <taxon>Sar</taxon>
        <taxon>Stramenopiles</taxon>
        <taxon>Bigyra</taxon>
        <taxon>Labyrinthulomycetes</taxon>
        <taxon>Thraustochytrida</taxon>
        <taxon>Thraustochytriidae</taxon>
        <taxon>Hondaea</taxon>
    </lineage>
</organism>
<dbReference type="InterPro" id="IPR006329">
    <property type="entry name" value="AMPD"/>
</dbReference>
<dbReference type="UniPathway" id="UPA00591">
    <property type="reaction ID" value="UER00663"/>
</dbReference>
<dbReference type="InParanoid" id="A0A2R5G357"/>